<dbReference type="RefSeq" id="WP_104685714.1">
    <property type="nucleotide sequence ID" value="NZ_LT963396.1"/>
</dbReference>
<dbReference type="InterPro" id="IPR046054">
    <property type="entry name" value="DUF6012"/>
</dbReference>
<reference evidence="2" key="1">
    <citation type="submission" date="2017-11" db="EMBL/GenBank/DDBJ databases">
        <authorList>
            <person name="Blom J."/>
        </authorList>
    </citation>
    <scope>NUCLEOTIDE SEQUENCE [LARGE SCALE GENOMIC DNA]</scope>
    <source>
        <plasmid evidence="2">PP1</plasmid>
    </source>
</reference>
<dbReference type="EMBL" id="LT963396">
    <property type="protein sequence ID" value="SOS30028.1"/>
    <property type="molecule type" value="Genomic_DNA"/>
</dbReference>
<organism evidence="1 2">
    <name type="scientific">Pseudomonas cerasi</name>
    <dbReference type="NCBI Taxonomy" id="1583341"/>
    <lineage>
        <taxon>Bacteria</taxon>
        <taxon>Pseudomonadati</taxon>
        <taxon>Pseudomonadota</taxon>
        <taxon>Gammaproteobacteria</taxon>
        <taxon>Pseudomonadales</taxon>
        <taxon>Pseudomonadaceae</taxon>
        <taxon>Pseudomonas</taxon>
    </lineage>
</organism>
<accession>A0A2K4W2B0</accession>
<dbReference type="AlphaFoldDB" id="A0A2K4W2B0"/>
<evidence type="ECO:0000313" key="1">
    <source>
        <dbReference type="EMBL" id="SOS30028.1"/>
    </source>
</evidence>
<name>A0A2K4W2B0_9PSED</name>
<evidence type="ECO:0008006" key="3">
    <source>
        <dbReference type="Google" id="ProtNLM"/>
    </source>
</evidence>
<keyword evidence="1" id="KW-0614">Plasmid</keyword>
<evidence type="ECO:0000313" key="2">
    <source>
        <dbReference type="Proteomes" id="UP000239025"/>
    </source>
</evidence>
<dbReference type="Proteomes" id="UP000239025">
    <property type="component" value="Plasmid PP1"/>
</dbReference>
<gene>
    <name evidence="1" type="ORF">PL963_P100045</name>
</gene>
<protein>
    <recommendedName>
        <fullName evidence="3">Quorum threshold expression element, QteE</fullName>
    </recommendedName>
</protein>
<geneLocation type="plasmid" evidence="1 2">
    <name>PP1</name>
</geneLocation>
<keyword evidence="2" id="KW-1185">Reference proteome</keyword>
<proteinExistence type="predicted"/>
<sequence length="198" mass="22440">MLIHLIPNILADRSHVPCSLVDVTSPELGLNLIGGKELTARRPYPNKNYLVACRRVGQKAVNGFLVETQDPVREFTVVTRWAVAASHIATHSVRYILADEEFDTVTEEMMLWSATHPSQGEYKSRYPAGVTYGSPLESQPRMEVFKRIERVGEFTDQLDMHGAVIERSEVFRLPTVERCRLSTSVFGDRMPAFENAFR</sequence>
<dbReference type="Pfam" id="PF19475">
    <property type="entry name" value="DUF6012"/>
    <property type="match status" value="1"/>
</dbReference>